<gene>
    <name evidence="2" type="ORF">SHERM_06987</name>
</gene>
<feature type="compositionally biased region" description="Polar residues" evidence="1">
    <location>
        <begin position="933"/>
        <end position="942"/>
    </location>
</feature>
<dbReference type="CDD" id="cd22249">
    <property type="entry name" value="UDM1_RNF168_RNF169-like"/>
    <property type="match status" value="1"/>
</dbReference>
<feature type="compositionally biased region" description="Low complexity" evidence="1">
    <location>
        <begin position="2317"/>
        <end position="2332"/>
    </location>
</feature>
<feature type="compositionally biased region" description="Polar residues" evidence="1">
    <location>
        <begin position="1231"/>
        <end position="1240"/>
    </location>
</feature>
<feature type="region of interest" description="Disordered" evidence="1">
    <location>
        <begin position="1171"/>
        <end position="1204"/>
    </location>
</feature>
<feature type="compositionally biased region" description="Low complexity" evidence="1">
    <location>
        <begin position="109"/>
        <end position="118"/>
    </location>
</feature>
<proteinExistence type="predicted"/>
<feature type="region of interest" description="Disordered" evidence="1">
    <location>
        <begin position="1554"/>
        <end position="1574"/>
    </location>
</feature>
<dbReference type="PANTHER" id="PTHR31780">
    <property type="entry name" value="STRESS RESPONSE PROTEIN NST1-RELATED"/>
    <property type="match status" value="1"/>
</dbReference>
<feature type="region of interest" description="Disordered" evidence="1">
    <location>
        <begin position="600"/>
        <end position="633"/>
    </location>
</feature>
<organism evidence="2 3">
    <name type="scientific">Striga hermonthica</name>
    <name type="common">Purple witchweed</name>
    <name type="synonym">Buchnera hermonthica</name>
    <dbReference type="NCBI Taxonomy" id="68872"/>
    <lineage>
        <taxon>Eukaryota</taxon>
        <taxon>Viridiplantae</taxon>
        <taxon>Streptophyta</taxon>
        <taxon>Embryophyta</taxon>
        <taxon>Tracheophyta</taxon>
        <taxon>Spermatophyta</taxon>
        <taxon>Magnoliopsida</taxon>
        <taxon>eudicotyledons</taxon>
        <taxon>Gunneridae</taxon>
        <taxon>Pentapetalae</taxon>
        <taxon>asterids</taxon>
        <taxon>lamiids</taxon>
        <taxon>Lamiales</taxon>
        <taxon>Orobanchaceae</taxon>
        <taxon>Buchnereae</taxon>
        <taxon>Striga</taxon>
    </lineage>
</organism>
<feature type="region of interest" description="Disordered" evidence="1">
    <location>
        <begin position="2231"/>
        <end position="2250"/>
    </location>
</feature>
<reference evidence="2" key="1">
    <citation type="submission" date="2019-12" db="EMBL/GenBank/DDBJ databases">
        <authorList>
            <person name="Scholes J."/>
        </authorList>
    </citation>
    <scope>NUCLEOTIDE SEQUENCE</scope>
</reference>
<feature type="region of interest" description="Disordered" evidence="1">
    <location>
        <begin position="2182"/>
        <end position="2222"/>
    </location>
</feature>
<feature type="compositionally biased region" description="Basic and acidic residues" evidence="1">
    <location>
        <begin position="351"/>
        <end position="382"/>
    </location>
</feature>
<evidence type="ECO:0000313" key="2">
    <source>
        <dbReference type="EMBL" id="CAA0840952.1"/>
    </source>
</evidence>
<comment type="caution">
    <text evidence="2">The sequence shown here is derived from an EMBL/GenBank/DDBJ whole genome shotgun (WGS) entry which is preliminary data.</text>
</comment>
<feature type="compositionally biased region" description="Polar residues" evidence="1">
    <location>
        <begin position="383"/>
        <end position="399"/>
    </location>
</feature>
<feature type="region of interest" description="Disordered" evidence="1">
    <location>
        <begin position="1229"/>
        <end position="1256"/>
    </location>
</feature>
<feature type="compositionally biased region" description="Basic and acidic residues" evidence="1">
    <location>
        <begin position="1625"/>
        <end position="1637"/>
    </location>
</feature>
<name>A0A9N7RT92_STRHE</name>
<dbReference type="Proteomes" id="UP001153555">
    <property type="component" value="Unassembled WGS sequence"/>
</dbReference>
<dbReference type="EMBL" id="CACSLK010034050">
    <property type="protein sequence ID" value="CAA0840952.1"/>
    <property type="molecule type" value="Genomic_DNA"/>
</dbReference>
<feature type="compositionally biased region" description="Polar residues" evidence="1">
    <location>
        <begin position="1369"/>
        <end position="1401"/>
    </location>
</feature>
<feature type="compositionally biased region" description="Basic and acidic residues" evidence="1">
    <location>
        <begin position="1402"/>
        <end position="1411"/>
    </location>
</feature>
<accession>A0A9N7RT92</accession>
<feature type="compositionally biased region" description="Basic and acidic residues" evidence="1">
    <location>
        <begin position="219"/>
        <end position="231"/>
    </location>
</feature>
<feature type="compositionally biased region" description="Polar residues" evidence="1">
    <location>
        <begin position="1530"/>
        <end position="1542"/>
    </location>
</feature>
<feature type="compositionally biased region" description="Gly residues" evidence="1">
    <location>
        <begin position="96"/>
        <end position="108"/>
    </location>
</feature>
<feature type="region of interest" description="Disordered" evidence="1">
    <location>
        <begin position="2280"/>
        <end position="2332"/>
    </location>
</feature>
<feature type="compositionally biased region" description="Polar residues" evidence="1">
    <location>
        <begin position="1350"/>
        <end position="1361"/>
    </location>
</feature>
<feature type="compositionally biased region" description="Acidic residues" evidence="1">
    <location>
        <begin position="1085"/>
        <end position="1097"/>
    </location>
</feature>
<feature type="compositionally biased region" description="Low complexity" evidence="1">
    <location>
        <begin position="1241"/>
        <end position="1255"/>
    </location>
</feature>
<feature type="compositionally biased region" description="Polar residues" evidence="1">
    <location>
        <begin position="981"/>
        <end position="995"/>
    </location>
</feature>
<feature type="region of interest" description="Disordered" evidence="1">
    <location>
        <begin position="90"/>
        <end position="119"/>
    </location>
</feature>
<feature type="region of interest" description="Disordered" evidence="1">
    <location>
        <begin position="2014"/>
        <end position="2038"/>
    </location>
</feature>
<feature type="compositionally biased region" description="Polar residues" evidence="1">
    <location>
        <begin position="469"/>
        <end position="491"/>
    </location>
</feature>
<feature type="compositionally biased region" description="Basic and acidic residues" evidence="1">
    <location>
        <begin position="763"/>
        <end position="776"/>
    </location>
</feature>
<dbReference type="InterPro" id="IPR051195">
    <property type="entry name" value="Fungal_stress_NST1"/>
</dbReference>
<feature type="compositionally biased region" description="Basic residues" evidence="1">
    <location>
        <begin position="1638"/>
        <end position="1650"/>
    </location>
</feature>
<feature type="region of interest" description="Disordered" evidence="1">
    <location>
        <begin position="2115"/>
        <end position="2160"/>
    </location>
</feature>
<feature type="region of interest" description="Disordered" evidence="1">
    <location>
        <begin position="915"/>
        <end position="1057"/>
    </location>
</feature>
<feature type="compositionally biased region" description="Low complexity" evidence="1">
    <location>
        <begin position="1425"/>
        <end position="1437"/>
    </location>
</feature>
<feature type="region of interest" description="Disordered" evidence="1">
    <location>
        <begin position="1489"/>
        <end position="1542"/>
    </location>
</feature>
<feature type="region of interest" description="Disordered" evidence="1">
    <location>
        <begin position="751"/>
        <end position="807"/>
    </location>
</feature>
<feature type="compositionally biased region" description="Polar residues" evidence="1">
    <location>
        <begin position="449"/>
        <end position="460"/>
    </location>
</feature>
<dbReference type="PANTHER" id="PTHR31780:SF10">
    <property type="entry name" value="LD36051P"/>
    <property type="match status" value="1"/>
</dbReference>
<evidence type="ECO:0000313" key="3">
    <source>
        <dbReference type="Proteomes" id="UP001153555"/>
    </source>
</evidence>
<evidence type="ECO:0000256" key="1">
    <source>
        <dbReference type="SAM" id="MobiDB-lite"/>
    </source>
</evidence>
<protein>
    <submittedName>
        <fullName evidence="2">Uncharacterized protein</fullName>
    </submittedName>
</protein>
<feature type="region of interest" description="Disordered" evidence="1">
    <location>
        <begin position="345"/>
        <end position="491"/>
    </location>
</feature>
<feature type="region of interest" description="Disordered" evidence="1">
    <location>
        <begin position="195"/>
        <end position="317"/>
    </location>
</feature>
<sequence>MANHGSKFVSVNLNKSYGQQHQPSHHAHYPHFNAGGGSYGSAGAGRGRPGSGGAGGMLVLSRARGATPKVVPKLSIPPPLNLPSLRKEHEKFDVSGPGGPGAGSGTGSGSRPTSSGMGWTKPASLAAAFPEKNVMSAEFSGLDVAAGGRAIGSYMPPSARSTGAGALAPSNAVRDVPPVVDKAVLLRGEDFPSLQAARPVSSGTSQKQKDGSNQKQKHAAREEVGQDKEGGYHLGPLADMGRSPSDTTGNRLAENGRKDQGAGNGRMNDQTRKQEEYFPDPLPLVRMNTRSDWADDERDTSHGLVDQGRDIGYSNSESYWDRDFDLPRPSILPHKPAVQTQFDRWNQWDNETGRKFPGEVPKVDTYSKDTRVPSREGKEVNKWRNSPPSKDSFSSQESGSYRADAGNNNSMKENKYVPPHYGDTSRDGGMVYGKDSSAFGRSELGPVGQQHQQRNNTMESFNYRGPGRNSRNVSEPPNRYRGNNFQSNNLSRTSFASSGKLPHMADPLLNMGRNKRFQNSERSEDSFSRDFGPTGFEERDLFSEGLVAGVIRRKKDTSKLTDFHDPVRESFEAELDRVQKMQELERQRIIEEQERAMEQARREEEERQRRIREEEERRRKLEEEAREAAWRTEQERLEATRKAEEQRIAREEEKRRIQFEEERRKQAAKQKLEELEARMAKRQVETSKTDAVVSKTIVDEKWESEVKERHVSRNLDMDTWEDSERMVENVVASGSFDLSTHSMLLEVSSRPYPPLEGSSNFTDRGEANNSFKRDGELENGSGFPGPLSNQDTTHYSPRRDAFGGGRGIPRKEFYGGAGYMASRGYLKAGMPETYMEEFGYHKDHRWNPSPGNADRYGKFSEMEPEFHDSFGERYGDGGWGQGRHRVNTRPPYPERLYPHLESNALYNYGRSRYTVRQPRVLPPPSLVPSQRPNTRVTDQLAGSPSFLDDRIHYPRATGTESPAYYDGNRGGLEPSDIFGIQQENSTSEGQNLNNASRCDSQSSLSVSSPPTSPPHFSHDELEESGDSRAGSSLGKEKGSLLAGTRPVVPDGNSENDTRLIVSDNVSAVDDEEWTVETGNTLQQQEEYDEDEDGYREEDEVRDRDDGNLNLVQNFERLELEEHESPHALENVVLGFDEGVEVVIPSDDFEKTIHTQEKGSFEVTENAVDITNKSGTVDGFPSDPPNYLPSDDSLGINTDSSTNVPEEVASQSCIGQHVTTAALSDDAGLAARQTNSSTAALSQPSDTVPSSSSSGSQADLPVKLQFGLFSGPSLIPSPVPSIQIGSIQMPLHIHPPVGQSITTHMHPSQPPMFQFGQLRYTPPISQGILPMAPQSISFLQPNMMGHFNLNQNAGGSVANEPSNKNEAKSEVSNLPINNQPSFISSSTEQSGEGLNAFLNTTDVNKDNSEETKLASGSLAEEKRQNSAGSKSYSSSSKAKASELDSQHAQSTMQSVIVGDRIYGGPRGLGPLSGGRGRRFTYAVKNTYTRVSVQDHGKPSDSNGFQRRPRRTVQRTEFRVRENNDRRPPPVSSNNMGLNEKSNYNGKTVGVFARSGSKRDGEAKEMANDKSQDALHPGEANLKRTASENVEAPLQSGVICVFKQPGIEAPSDEDDFIEVRSKRQMLNDRREQREKEIKAKSRICKPPRKPHSSRPNDVVLRNHNKLPIPLGNEEAQSSQLKFTSSVSPHLVDNESTGYTAAASQLAVGTPFNSDAQASKCVIRNENFSLVLFNKNAKLFLYVCISRSAQAGSVPVVSDGRTERESGLNIDSRNKVMSLSQSQIDEVMKPAQYDPHVSTVGGHSGTATDPILPTSSSLTKEKAFSSGSSPISSLLAGEKIQFGAVTSPTVLPSTTHVASHVIGAPGSNRPDTQKSRSFPITQKDDSLFFSKEEPLSDSVQDCEAEAEAAASAVAVAAISSDEIPGNGSDAKSLTACVNGITTGVVGDKQVTIQSQSEDSLSVSLPADLSVETTPISLWPPLPSPQSSSGQMLSHFPTGPPSHFPFYEMNPLLGGPIFAFSPHEESSGNRSQPPKSVAPASGLPLGNWHSGVESFYGAPAGYPGPFIGPHGGIPGVPGPTPHMVVYNHFAPLGQYGQVGLSFMGATYIPSGKQGDWKNNVSASSAGHSGGEGDINNVNVSNAQRGGPNMTPPIQHLAPGSPLLPMRPPMHMFDVSPFQTAPDLPVQARWGQIPPSPIFPVSRPPQSQTDGLLPPQVNNPGNPTDQSQAANIFIESPSPTQSDSKSSSFKVSSDSTVVPFPSHLGVSDQLRFDLPASVVQTLPVSSNPESIKTDTTENSKPQNTSALNAQFPKKNVSSAQQGSNNYNNNNSNTSRYGYRRSGGVMAHRQGSGSEYSHRRVGYYGRNQSSGVDKGFHSSKVKQIYVAKQNSGAGPTD</sequence>
<feature type="region of interest" description="Disordered" evidence="1">
    <location>
        <begin position="1350"/>
        <end position="1450"/>
    </location>
</feature>
<feature type="region of interest" description="Disordered" evidence="1">
    <location>
        <begin position="1072"/>
        <end position="1099"/>
    </location>
</feature>
<feature type="compositionally biased region" description="Polar residues" evidence="1">
    <location>
        <begin position="1194"/>
        <end position="1204"/>
    </location>
</feature>
<feature type="compositionally biased region" description="Basic and acidic residues" evidence="1">
    <location>
        <begin position="1512"/>
        <end position="1526"/>
    </location>
</feature>
<feature type="compositionally biased region" description="Polar residues" evidence="1">
    <location>
        <begin position="2293"/>
        <end position="2303"/>
    </location>
</feature>
<feature type="compositionally biased region" description="Basic and acidic residues" evidence="1">
    <location>
        <begin position="1555"/>
        <end position="1571"/>
    </location>
</feature>
<feature type="compositionally biased region" description="Polar residues" evidence="1">
    <location>
        <begin position="2201"/>
        <end position="2222"/>
    </location>
</feature>
<feature type="compositionally biased region" description="Low complexity" evidence="1">
    <location>
        <begin position="996"/>
        <end position="1009"/>
    </location>
</feature>
<feature type="region of interest" description="Disordered" evidence="1">
    <location>
        <begin position="1625"/>
        <end position="1657"/>
    </location>
</feature>
<dbReference type="OrthoDB" id="1931055at2759"/>
<keyword evidence="3" id="KW-1185">Reference proteome</keyword>